<feature type="transmembrane region" description="Helical" evidence="10">
    <location>
        <begin position="249"/>
        <end position="267"/>
    </location>
</feature>
<accession>A0A855GPN3</accession>
<keyword evidence="8" id="KW-0406">Ion transport</keyword>
<comment type="subcellular location">
    <subcellularLocation>
        <location evidence="1 10">Cell membrane</location>
        <topology evidence="1 10">Multi-pass membrane protein</topology>
    </subcellularLocation>
</comment>
<comment type="caution">
    <text evidence="12">The sequence shown here is derived from an EMBL/GenBank/DDBJ whole genome shotgun (WGS) entry which is preliminary data.</text>
</comment>
<dbReference type="PROSITE" id="PS50928">
    <property type="entry name" value="ABC_TM1"/>
    <property type="match status" value="1"/>
</dbReference>
<evidence type="ECO:0000313" key="13">
    <source>
        <dbReference type="Proteomes" id="UP000233482"/>
    </source>
</evidence>
<dbReference type="GO" id="GO:0015675">
    <property type="term" value="P:nickel cation transport"/>
    <property type="evidence" value="ECO:0007669"/>
    <property type="project" value="UniProtKB-KW"/>
</dbReference>
<feature type="transmembrane region" description="Helical" evidence="10">
    <location>
        <begin position="197"/>
        <end position="220"/>
    </location>
</feature>
<keyword evidence="7 10" id="KW-1133">Transmembrane helix</keyword>
<dbReference type="AlphaFoldDB" id="A0A855GPN3"/>
<sequence length="280" mass="31003">MKGKSLFIGAIIILFTSIFAFLVYPFLMMALSSFQTNAQDAFTLANYQEVFSKPMYLTAFTNSILISLISSIVAIIITLIATYAIKSKSEKFQNNILVMANLTSNFAGIPLAFAFIILLGNTGIFVLLDKTLGWNLLDGFNLYSWSGLVLIYIYFQLPLGIMLLYPIFDGLDKHWREAATILGASDIQYWRRIAIPYITPSVLGVFTIMFANAMGAYASAYALTGSTYNMLAIRIGATVSGDIFARPEIAAALSIILAIILLINMIINDWLTGRMRRDAQ</sequence>
<evidence type="ECO:0000256" key="5">
    <source>
        <dbReference type="ARBA" id="ARBA00022596"/>
    </source>
</evidence>
<dbReference type="EMBL" id="PIXC01000018">
    <property type="protein sequence ID" value="PKE25758.1"/>
    <property type="molecule type" value="Genomic_DNA"/>
</dbReference>
<keyword evidence="6 10" id="KW-0812">Transmembrane</keyword>
<keyword evidence="8" id="KW-0921">Nickel transport</keyword>
<gene>
    <name evidence="12" type="ORF">CW686_08565</name>
</gene>
<evidence type="ECO:0000256" key="8">
    <source>
        <dbReference type="ARBA" id="ARBA00023112"/>
    </source>
</evidence>
<evidence type="ECO:0000313" key="12">
    <source>
        <dbReference type="EMBL" id="PKE25758.1"/>
    </source>
</evidence>
<feature type="transmembrane region" description="Helical" evidence="10">
    <location>
        <begin position="64"/>
        <end position="85"/>
    </location>
</feature>
<evidence type="ECO:0000256" key="9">
    <source>
        <dbReference type="ARBA" id="ARBA00023136"/>
    </source>
</evidence>
<comment type="similarity">
    <text evidence="2">Belongs to the binding-protein-dependent transport system permease family. CysTW subfamily.</text>
</comment>
<feature type="domain" description="ABC transmembrane type-1" evidence="11">
    <location>
        <begin position="60"/>
        <end position="268"/>
    </location>
</feature>
<evidence type="ECO:0000259" key="11">
    <source>
        <dbReference type="PROSITE" id="PS50928"/>
    </source>
</evidence>
<feature type="transmembrane region" description="Helical" evidence="10">
    <location>
        <begin position="7"/>
        <end position="27"/>
    </location>
</feature>
<evidence type="ECO:0000256" key="1">
    <source>
        <dbReference type="ARBA" id="ARBA00004651"/>
    </source>
</evidence>
<dbReference type="InterPro" id="IPR035906">
    <property type="entry name" value="MetI-like_sf"/>
</dbReference>
<keyword evidence="9 10" id="KW-0472">Membrane</keyword>
<feature type="transmembrane region" description="Helical" evidence="10">
    <location>
        <begin position="106"/>
        <end position="128"/>
    </location>
</feature>
<feature type="transmembrane region" description="Helical" evidence="10">
    <location>
        <begin position="148"/>
        <end position="168"/>
    </location>
</feature>
<dbReference type="GO" id="GO:0005886">
    <property type="term" value="C:plasma membrane"/>
    <property type="evidence" value="ECO:0007669"/>
    <property type="project" value="UniProtKB-SubCell"/>
</dbReference>
<dbReference type="CDD" id="cd06261">
    <property type="entry name" value="TM_PBP2"/>
    <property type="match status" value="1"/>
</dbReference>
<dbReference type="SUPFAM" id="SSF161098">
    <property type="entry name" value="MetI-like"/>
    <property type="match status" value="1"/>
</dbReference>
<dbReference type="PANTHER" id="PTHR42929:SF1">
    <property type="entry name" value="INNER MEMBRANE ABC TRANSPORTER PERMEASE PROTEIN YDCU-RELATED"/>
    <property type="match status" value="1"/>
</dbReference>
<evidence type="ECO:0000256" key="10">
    <source>
        <dbReference type="RuleBase" id="RU363032"/>
    </source>
</evidence>
<protein>
    <submittedName>
        <fullName evidence="12">ABC transporter permease</fullName>
    </submittedName>
</protein>
<dbReference type="Proteomes" id="UP000233482">
    <property type="component" value="Unassembled WGS sequence"/>
</dbReference>
<dbReference type="Pfam" id="PF00528">
    <property type="entry name" value="BPD_transp_1"/>
    <property type="match status" value="1"/>
</dbReference>
<evidence type="ECO:0000256" key="2">
    <source>
        <dbReference type="ARBA" id="ARBA00007069"/>
    </source>
</evidence>
<proteinExistence type="inferred from homology"/>
<keyword evidence="4" id="KW-1003">Cell membrane</keyword>
<reference evidence="12 13" key="1">
    <citation type="submission" date="2017-12" db="EMBL/GenBank/DDBJ databases">
        <title>Genomics of Macrococcus caseolyticus.</title>
        <authorList>
            <person name="MacFadyen A.C."/>
            <person name="Paterson G.K."/>
        </authorList>
    </citation>
    <scope>NUCLEOTIDE SEQUENCE [LARGE SCALE GENOMIC DNA]</scope>
    <source>
        <strain evidence="12 13">5788_EF188</strain>
    </source>
</reference>
<dbReference type="Gene3D" id="1.10.3720.10">
    <property type="entry name" value="MetI-like"/>
    <property type="match status" value="1"/>
</dbReference>
<evidence type="ECO:0000256" key="6">
    <source>
        <dbReference type="ARBA" id="ARBA00022692"/>
    </source>
</evidence>
<evidence type="ECO:0000256" key="7">
    <source>
        <dbReference type="ARBA" id="ARBA00022989"/>
    </source>
</evidence>
<keyword evidence="3 10" id="KW-0813">Transport</keyword>
<dbReference type="PANTHER" id="PTHR42929">
    <property type="entry name" value="INNER MEMBRANE ABC TRANSPORTER PERMEASE PROTEIN YDCU-RELATED-RELATED"/>
    <property type="match status" value="1"/>
</dbReference>
<name>A0A855GPN3_9STAP</name>
<dbReference type="GO" id="GO:0055085">
    <property type="term" value="P:transmembrane transport"/>
    <property type="evidence" value="ECO:0007669"/>
    <property type="project" value="InterPro"/>
</dbReference>
<dbReference type="OMA" id="FWRHIGL"/>
<dbReference type="RefSeq" id="WP_012656249.1">
    <property type="nucleotide sequence ID" value="NZ_CP073801.1"/>
</dbReference>
<dbReference type="InterPro" id="IPR000515">
    <property type="entry name" value="MetI-like"/>
</dbReference>
<keyword evidence="5" id="KW-0533">Nickel</keyword>
<organism evidence="12 13">
    <name type="scientific">Macrococcoides caseolyticum</name>
    <dbReference type="NCBI Taxonomy" id="69966"/>
    <lineage>
        <taxon>Bacteria</taxon>
        <taxon>Bacillati</taxon>
        <taxon>Bacillota</taxon>
        <taxon>Bacilli</taxon>
        <taxon>Bacillales</taxon>
        <taxon>Staphylococcaceae</taxon>
        <taxon>Macrococcoides</taxon>
    </lineage>
</organism>
<evidence type="ECO:0000256" key="4">
    <source>
        <dbReference type="ARBA" id="ARBA00022475"/>
    </source>
</evidence>
<evidence type="ECO:0000256" key="3">
    <source>
        <dbReference type="ARBA" id="ARBA00022448"/>
    </source>
</evidence>